<evidence type="ECO:0000313" key="3">
    <source>
        <dbReference type="Proteomes" id="UP001058016"/>
    </source>
</evidence>
<evidence type="ECO:0000259" key="1">
    <source>
        <dbReference type="Pfam" id="PF01610"/>
    </source>
</evidence>
<dbReference type="PANTHER" id="PTHR33498:SF1">
    <property type="entry name" value="TRANSPOSASE FOR INSERTION SEQUENCE ELEMENT IS1557"/>
    <property type="match status" value="1"/>
</dbReference>
<keyword evidence="3" id="KW-1185">Reference proteome</keyword>
<dbReference type="Proteomes" id="UP001058016">
    <property type="component" value="Chromosome"/>
</dbReference>
<feature type="domain" description="Transposase IS204/IS1001/IS1096/IS1165 DDE" evidence="1">
    <location>
        <begin position="9"/>
        <end position="123"/>
    </location>
</feature>
<gene>
    <name evidence="2" type="ORF">J0J69_06575</name>
</gene>
<reference evidence="2 3" key="1">
    <citation type="submission" date="2021-03" db="EMBL/GenBank/DDBJ databases">
        <title>Comparative Genomics and Metabolomics in the genus Turicibacter.</title>
        <authorList>
            <person name="Maki J."/>
            <person name="Looft T."/>
        </authorList>
    </citation>
    <scope>NUCLEOTIDE SEQUENCE [LARGE SCALE GENOMIC DNA]</scope>
    <source>
        <strain evidence="2 3">MMM721</strain>
    </source>
</reference>
<accession>A0ABY5JLS0</accession>
<sequence length="148" mass="17645">MKSAEGHISFIFCDADKKQIIDIIENRRLSSLQVYFKQYTKEACTRMKHIVINMYAPYISLIKELFPNAKIVLDNFHLVQHISRALNKTQICLMKKFKKLGRKFKRYCRLFLKSHTLLNTTTYRSVYCFKQPIREIDILNFLLGYLLN</sequence>
<dbReference type="EMBL" id="CP071249">
    <property type="protein sequence ID" value="UUF07149.1"/>
    <property type="molecule type" value="Genomic_DNA"/>
</dbReference>
<protein>
    <submittedName>
        <fullName evidence="2">Transposase</fullName>
    </submittedName>
</protein>
<proteinExistence type="predicted"/>
<evidence type="ECO:0000313" key="2">
    <source>
        <dbReference type="EMBL" id="UUF07149.1"/>
    </source>
</evidence>
<dbReference type="PANTHER" id="PTHR33498">
    <property type="entry name" value="TRANSPOSASE FOR INSERTION SEQUENCE ELEMENT IS1557"/>
    <property type="match status" value="1"/>
</dbReference>
<name>A0ABY5JLS0_9FIRM</name>
<organism evidence="2 3">
    <name type="scientific">Turicibacter bilis</name>
    <dbReference type="NCBI Taxonomy" id="2735723"/>
    <lineage>
        <taxon>Bacteria</taxon>
        <taxon>Bacillati</taxon>
        <taxon>Bacillota</taxon>
        <taxon>Erysipelotrichia</taxon>
        <taxon>Erysipelotrichales</taxon>
        <taxon>Turicibacteraceae</taxon>
        <taxon>Turicibacter</taxon>
    </lineage>
</organism>
<dbReference type="Pfam" id="PF01610">
    <property type="entry name" value="DDE_Tnp_ISL3"/>
    <property type="match status" value="1"/>
</dbReference>
<dbReference type="InterPro" id="IPR002560">
    <property type="entry name" value="Transposase_DDE"/>
</dbReference>
<dbReference type="InterPro" id="IPR047951">
    <property type="entry name" value="Transpos_ISL3"/>
</dbReference>